<evidence type="ECO:0000313" key="1">
    <source>
        <dbReference type="EMBL" id="OUT16106.1"/>
    </source>
</evidence>
<dbReference type="Proteomes" id="UP000195893">
    <property type="component" value="Unassembled WGS sequence"/>
</dbReference>
<dbReference type="AlphaFoldDB" id="A0A1Y5N5F9"/>
<comment type="caution">
    <text evidence="1">The sequence shown here is derived from an EMBL/GenBank/DDBJ whole genome shotgun (WGS) entry which is preliminary data.</text>
</comment>
<protein>
    <submittedName>
        <fullName evidence="1">Uncharacterized protein</fullName>
    </submittedName>
</protein>
<organism evidence="1 2">
    <name type="scientific">Campylobacter concisus</name>
    <dbReference type="NCBI Taxonomy" id="199"/>
    <lineage>
        <taxon>Bacteria</taxon>
        <taxon>Pseudomonadati</taxon>
        <taxon>Campylobacterota</taxon>
        <taxon>Epsilonproteobacteria</taxon>
        <taxon>Campylobacterales</taxon>
        <taxon>Campylobacteraceae</taxon>
        <taxon>Campylobacter</taxon>
    </lineage>
</organism>
<name>A0A1Y5N5F9_9BACT</name>
<accession>A0A1Y5N5F9</accession>
<gene>
    <name evidence="1" type="ORF">B9N60_09885</name>
</gene>
<reference evidence="1 2" key="1">
    <citation type="submission" date="2017-04" db="EMBL/GenBank/DDBJ databases">
        <title>Complete genome of Campylobacter concisus ATCC 33237T and draft genomes for an additional eight well characterized C. concisus strains.</title>
        <authorList>
            <person name="Cornelius A.J."/>
            <person name="Miller W.G."/>
            <person name="Lastovica A.J."/>
            <person name="On S.L."/>
            <person name="French N.P."/>
            <person name="Vandenberg O."/>
            <person name="Biggs P.J."/>
        </authorList>
    </citation>
    <scope>NUCLEOTIDE SEQUENCE [LARGE SCALE GENOMIC DNA]</scope>
    <source>
        <strain evidence="1 2">Lasto127.99</strain>
    </source>
</reference>
<dbReference type="EMBL" id="NDYQ01000020">
    <property type="protein sequence ID" value="OUT16106.1"/>
    <property type="molecule type" value="Genomic_DNA"/>
</dbReference>
<sequence length="100" mass="11653">MVKECQNWVDLRKQIEYISENIDVGLIRKVATLDDEALRLCFCVMICEWLKGVKFIPTKQARVKLATALKEKGVDKKRVKELTNVSRSTIYRVGHENDER</sequence>
<proteinExistence type="predicted"/>
<evidence type="ECO:0000313" key="2">
    <source>
        <dbReference type="Proteomes" id="UP000195893"/>
    </source>
</evidence>